<dbReference type="EMBL" id="UZAM01009149">
    <property type="protein sequence ID" value="VDP07916.1"/>
    <property type="molecule type" value="Genomic_DNA"/>
</dbReference>
<protein>
    <submittedName>
        <fullName evidence="4">Complement component 1 Q subcomponent-binding protein, mitochondrial</fullName>
    </submittedName>
</protein>
<evidence type="ECO:0000256" key="1">
    <source>
        <dbReference type="ARBA" id="ARBA00005457"/>
    </source>
</evidence>
<evidence type="ECO:0000313" key="2">
    <source>
        <dbReference type="EMBL" id="VDP07916.1"/>
    </source>
</evidence>
<dbReference type="InterPro" id="IPR036561">
    <property type="entry name" value="MAM33_sf"/>
</dbReference>
<dbReference type="Gene3D" id="3.10.280.10">
    <property type="entry name" value="Mitochondrial glycoprotein"/>
    <property type="match status" value="1"/>
</dbReference>
<dbReference type="PANTHER" id="PTHR10826">
    <property type="entry name" value="COMPLEMENT COMPONENT 1"/>
    <property type="match status" value="1"/>
</dbReference>
<name>A0A183IPW1_9BILA</name>
<proteinExistence type="inferred from homology"/>
<reference evidence="2 3" key="2">
    <citation type="submission" date="2018-11" db="EMBL/GenBank/DDBJ databases">
        <authorList>
            <consortium name="Pathogen Informatics"/>
        </authorList>
    </citation>
    <scope>NUCLEOTIDE SEQUENCE [LARGE SCALE GENOMIC DNA]</scope>
</reference>
<sequence>MEGFKVSTNEDQVTLTKEIGKETITVKFNVSLCVDSEAMSGSSSEQEKHREESPAITCKPPFTVFIAKDKQNLVFECEFVQPYDEEELRSAGEHLADSFNIEEIYTFTDEVTEETYSVRGDIIDGELYDNLMEYLNERGINGAFAQNLIRFATHYEHAQYISLLQKMRAFVSS</sequence>
<reference evidence="4" key="1">
    <citation type="submission" date="2016-06" db="UniProtKB">
        <authorList>
            <consortium name="WormBaseParasite"/>
        </authorList>
    </citation>
    <scope>IDENTIFICATION</scope>
</reference>
<dbReference type="WBParaSite" id="SBAD_0000588301-mRNA-1">
    <property type="protein sequence ID" value="SBAD_0000588301-mRNA-1"/>
    <property type="gene ID" value="SBAD_0000588301"/>
</dbReference>
<keyword evidence="3" id="KW-1185">Reference proteome</keyword>
<dbReference type="PANTHER" id="PTHR10826:SF1">
    <property type="entry name" value="COMPLEMENT COMPONENT 1 Q SUBCOMPONENT-BINDING PROTEIN, MITOCHONDRIAL"/>
    <property type="match status" value="1"/>
</dbReference>
<dbReference type="AlphaFoldDB" id="A0A183IPW1"/>
<comment type="similarity">
    <text evidence="1">Belongs to the MAM33 family.</text>
</comment>
<dbReference type="SUPFAM" id="SSF54529">
    <property type="entry name" value="Mitochondrial glycoprotein MAM33-like"/>
    <property type="match status" value="1"/>
</dbReference>
<evidence type="ECO:0000313" key="4">
    <source>
        <dbReference type="WBParaSite" id="SBAD_0000588301-mRNA-1"/>
    </source>
</evidence>
<accession>A0A183IPW1</accession>
<evidence type="ECO:0000313" key="3">
    <source>
        <dbReference type="Proteomes" id="UP000270296"/>
    </source>
</evidence>
<dbReference type="Pfam" id="PF02330">
    <property type="entry name" value="MAM33"/>
    <property type="match status" value="1"/>
</dbReference>
<organism evidence="4">
    <name type="scientific">Soboliphyme baturini</name>
    <dbReference type="NCBI Taxonomy" id="241478"/>
    <lineage>
        <taxon>Eukaryota</taxon>
        <taxon>Metazoa</taxon>
        <taxon>Ecdysozoa</taxon>
        <taxon>Nematoda</taxon>
        <taxon>Enoplea</taxon>
        <taxon>Dorylaimia</taxon>
        <taxon>Dioctophymatida</taxon>
        <taxon>Dioctophymatoidea</taxon>
        <taxon>Soboliphymatidae</taxon>
        <taxon>Soboliphyme</taxon>
    </lineage>
</organism>
<dbReference type="Proteomes" id="UP000270296">
    <property type="component" value="Unassembled WGS sequence"/>
</dbReference>
<dbReference type="OrthoDB" id="278212at2759"/>
<dbReference type="GO" id="GO:0042256">
    <property type="term" value="P:cytosolic ribosome assembly"/>
    <property type="evidence" value="ECO:0007669"/>
    <property type="project" value="TreeGrafter"/>
</dbReference>
<gene>
    <name evidence="2" type="ORF">SBAD_LOCUS5658</name>
</gene>
<dbReference type="GO" id="GO:0005759">
    <property type="term" value="C:mitochondrial matrix"/>
    <property type="evidence" value="ECO:0007669"/>
    <property type="project" value="InterPro"/>
</dbReference>
<dbReference type="InterPro" id="IPR003428">
    <property type="entry name" value="MAM33"/>
</dbReference>